<evidence type="ECO:0000256" key="1">
    <source>
        <dbReference type="ARBA" id="ARBA00001946"/>
    </source>
</evidence>
<name>A0A839N033_9MICO</name>
<dbReference type="InterPro" id="IPR000086">
    <property type="entry name" value="NUDIX_hydrolase_dom"/>
</dbReference>
<comment type="caution">
    <text evidence="4">The sequence shown here is derived from an EMBL/GenBank/DDBJ whole genome shotgun (WGS) entry which is preliminary data.</text>
</comment>
<organism evidence="4 5">
    <name type="scientific">Flexivirga oryzae</name>
    <dbReference type="NCBI Taxonomy" id="1794944"/>
    <lineage>
        <taxon>Bacteria</taxon>
        <taxon>Bacillati</taxon>
        <taxon>Actinomycetota</taxon>
        <taxon>Actinomycetes</taxon>
        <taxon>Micrococcales</taxon>
        <taxon>Dermacoccaceae</taxon>
        <taxon>Flexivirga</taxon>
    </lineage>
</organism>
<dbReference type="PROSITE" id="PS51462">
    <property type="entry name" value="NUDIX"/>
    <property type="match status" value="1"/>
</dbReference>
<dbReference type="EMBL" id="JACHVQ010000001">
    <property type="protein sequence ID" value="MBB2890727.1"/>
    <property type="molecule type" value="Genomic_DNA"/>
</dbReference>
<dbReference type="SUPFAM" id="SSF55811">
    <property type="entry name" value="Nudix"/>
    <property type="match status" value="1"/>
</dbReference>
<evidence type="ECO:0000313" key="4">
    <source>
        <dbReference type="EMBL" id="MBB2890727.1"/>
    </source>
</evidence>
<dbReference type="PANTHER" id="PTHR43046:SF2">
    <property type="entry name" value="8-OXO-DGTP DIPHOSPHATASE-RELATED"/>
    <property type="match status" value="1"/>
</dbReference>
<dbReference type="InterPro" id="IPR015797">
    <property type="entry name" value="NUDIX_hydrolase-like_dom_sf"/>
</dbReference>
<dbReference type="GO" id="GO:0016787">
    <property type="term" value="F:hydrolase activity"/>
    <property type="evidence" value="ECO:0007669"/>
    <property type="project" value="UniProtKB-KW"/>
</dbReference>
<comment type="cofactor">
    <cofactor evidence="1">
        <name>Mg(2+)</name>
        <dbReference type="ChEBI" id="CHEBI:18420"/>
    </cofactor>
</comment>
<gene>
    <name evidence="4" type="ORF">FHU39_000711</name>
</gene>
<proteinExistence type="predicted"/>
<evidence type="ECO:0000259" key="3">
    <source>
        <dbReference type="PROSITE" id="PS51462"/>
    </source>
</evidence>
<dbReference type="CDD" id="cd02883">
    <property type="entry name" value="NUDIX_Hydrolase"/>
    <property type="match status" value="1"/>
</dbReference>
<evidence type="ECO:0000313" key="5">
    <source>
        <dbReference type="Proteomes" id="UP000559182"/>
    </source>
</evidence>
<reference evidence="4 5" key="1">
    <citation type="submission" date="2020-08" db="EMBL/GenBank/DDBJ databases">
        <title>Sequencing the genomes of 1000 actinobacteria strains.</title>
        <authorList>
            <person name="Klenk H.-P."/>
        </authorList>
    </citation>
    <scope>NUCLEOTIDE SEQUENCE [LARGE SCALE GENOMIC DNA]</scope>
    <source>
        <strain evidence="4 5">DSM 105369</strain>
    </source>
</reference>
<dbReference type="PRINTS" id="PR00502">
    <property type="entry name" value="NUDIXFAMILY"/>
</dbReference>
<protein>
    <submittedName>
        <fullName evidence="4">8-oxo-dGTP pyrophosphatase MutT (NUDIX family)</fullName>
    </submittedName>
</protein>
<sequence>MSAGPAQGKWTLPGGGIEFGEAPADAAVRECVEETGLTPVIGQILGIHSNTYDSDDGIERHGIRILYAGSFAEGAPAAVSPEDGEIDEVGWFPCDALPRPLTDWAVMGVRLAGEAQLSDG</sequence>
<keyword evidence="2" id="KW-0378">Hydrolase</keyword>
<dbReference type="Gene3D" id="3.90.79.10">
    <property type="entry name" value="Nucleoside Triphosphate Pyrophosphohydrolase"/>
    <property type="match status" value="1"/>
</dbReference>
<dbReference type="PANTHER" id="PTHR43046">
    <property type="entry name" value="GDP-MANNOSE MANNOSYL HYDROLASE"/>
    <property type="match status" value="1"/>
</dbReference>
<dbReference type="InterPro" id="IPR020476">
    <property type="entry name" value="Nudix_hydrolase"/>
</dbReference>
<dbReference type="Pfam" id="PF00293">
    <property type="entry name" value="NUDIX"/>
    <property type="match status" value="1"/>
</dbReference>
<dbReference type="AlphaFoldDB" id="A0A839N033"/>
<feature type="domain" description="Nudix hydrolase" evidence="3">
    <location>
        <begin position="1"/>
        <end position="115"/>
    </location>
</feature>
<accession>A0A839N033</accession>
<keyword evidence="5" id="KW-1185">Reference proteome</keyword>
<dbReference type="Proteomes" id="UP000559182">
    <property type="component" value="Unassembled WGS sequence"/>
</dbReference>
<evidence type="ECO:0000256" key="2">
    <source>
        <dbReference type="ARBA" id="ARBA00022801"/>
    </source>
</evidence>